<dbReference type="Pfam" id="PF02171">
    <property type="entry name" value="Piwi"/>
    <property type="match status" value="1"/>
</dbReference>
<organism evidence="2 3">
    <name type="scientific">Phytophthora oleae</name>
    <dbReference type="NCBI Taxonomy" id="2107226"/>
    <lineage>
        <taxon>Eukaryota</taxon>
        <taxon>Sar</taxon>
        <taxon>Stramenopiles</taxon>
        <taxon>Oomycota</taxon>
        <taxon>Peronosporomycetes</taxon>
        <taxon>Peronosporales</taxon>
        <taxon>Peronosporaceae</taxon>
        <taxon>Phytophthora</taxon>
    </lineage>
</organism>
<dbReference type="SUPFAM" id="SSF53098">
    <property type="entry name" value="Ribonuclease H-like"/>
    <property type="match status" value="1"/>
</dbReference>
<sequence length="183" mass="20180">MKTCQDEMEERNKGLPQLIVVVKEDKSEDSYSDIKRKSDTVLGVFSQCIVAKNIRGAKPQICANLCLKINMKLGGKNSILREPLPLVSTAPTIIIGADVEHPRPGMGSQPSHAAVEASMDRYAAKYVARVAAQKASSDIQQLPHMLHDLFLAFIKSTNRKPEHVSSSTWHITPAVFLLPVIYC</sequence>
<dbReference type="PROSITE" id="PS50822">
    <property type="entry name" value="PIWI"/>
    <property type="match status" value="1"/>
</dbReference>
<protein>
    <recommendedName>
        <fullName evidence="1">Piwi domain-containing protein</fullName>
    </recommendedName>
</protein>
<name>A0ABD3FQQ2_9STRA</name>
<gene>
    <name evidence="2" type="ORF">V7S43_006328</name>
</gene>
<feature type="domain" description="Piwi" evidence="1">
    <location>
        <begin position="17"/>
        <end position="164"/>
    </location>
</feature>
<dbReference type="InterPro" id="IPR036397">
    <property type="entry name" value="RNaseH_sf"/>
</dbReference>
<evidence type="ECO:0000313" key="3">
    <source>
        <dbReference type="Proteomes" id="UP001632037"/>
    </source>
</evidence>
<evidence type="ECO:0000313" key="2">
    <source>
        <dbReference type="EMBL" id="KAL3669043.1"/>
    </source>
</evidence>
<keyword evidence="3" id="KW-1185">Reference proteome</keyword>
<dbReference type="EMBL" id="JBIMZQ010000010">
    <property type="protein sequence ID" value="KAL3669043.1"/>
    <property type="molecule type" value="Genomic_DNA"/>
</dbReference>
<dbReference type="Proteomes" id="UP001632037">
    <property type="component" value="Unassembled WGS sequence"/>
</dbReference>
<proteinExistence type="predicted"/>
<dbReference type="PANTHER" id="PTHR22891">
    <property type="entry name" value="EUKARYOTIC TRANSLATION INITIATION FACTOR 2C"/>
    <property type="match status" value="1"/>
</dbReference>
<dbReference type="Gene3D" id="3.40.50.2300">
    <property type="match status" value="1"/>
</dbReference>
<reference evidence="2 3" key="1">
    <citation type="submission" date="2024-09" db="EMBL/GenBank/DDBJ databases">
        <title>Genome sequencing and assembly of Phytophthora oleae, isolate VK10A, causative agent of rot of olive drupes.</title>
        <authorList>
            <person name="Conti Taguali S."/>
            <person name="Riolo M."/>
            <person name="La Spada F."/>
            <person name="Cacciola S.O."/>
            <person name="Dionisio G."/>
        </authorList>
    </citation>
    <scope>NUCLEOTIDE SEQUENCE [LARGE SCALE GENOMIC DNA]</scope>
    <source>
        <strain evidence="2 3">VK10A</strain>
    </source>
</reference>
<dbReference type="InterPro" id="IPR012337">
    <property type="entry name" value="RNaseH-like_sf"/>
</dbReference>
<dbReference type="Gene3D" id="3.30.420.10">
    <property type="entry name" value="Ribonuclease H-like superfamily/Ribonuclease H"/>
    <property type="match status" value="1"/>
</dbReference>
<accession>A0ABD3FQQ2</accession>
<evidence type="ECO:0000259" key="1">
    <source>
        <dbReference type="PROSITE" id="PS50822"/>
    </source>
</evidence>
<dbReference type="AlphaFoldDB" id="A0ABD3FQQ2"/>
<comment type="caution">
    <text evidence="2">The sequence shown here is derived from an EMBL/GenBank/DDBJ whole genome shotgun (WGS) entry which is preliminary data.</text>
</comment>
<dbReference type="InterPro" id="IPR003165">
    <property type="entry name" value="Piwi"/>
</dbReference>